<dbReference type="PATRIC" id="fig|879567.3.peg.2473"/>
<keyword evidence="4" id="KW-1185">Reference proteome</keyword>
<dbReference type="OrthoDB" id="5447337at2"/>
<dbReference type="RefSeq" id="WP_015415601.1">
    <property type="nucleotide sequence ID" value="NC_020409.1"/>
</dbReference>
<name>M1WX72_PSEP2</name>
<dbReference type="KEGG" id="dpi:BN4_12323"/>
<keyword evidence="3" id="KW-0378">Hydrolase</keyword>
<feature type="region of interest" description="Disordered" evidence="1">
    <location>
        <begin position="1"/>
        <end position="23"/>
    </location>
</feature>
<dbReference type="eggNOG" id="COG2206">
    <property type="taxonomic scope" value="Bacteria"/>
</dbReference>
<dbReference type="HOGENOM" id="CLU_000445_92_1_7"/>
<dbReference type="PANTHER" id="PTHR43155:SF2">
    <property type="entry name" value="CYCLIC DI-GMP PHOSPHODIESTERASE PA4108"/>
    <property type="match status" value="1"/>
</dbReference>
<gene>
    <name evidence="3" type="ordered locus">BN4_12323</name>
</gene>
<evidence type="ECO:0000313" key="4">
    <source>
        <dbReference type="Proteomes" id="UP000011724"/>
    </source>
</evidence>
<dbReference type="SUPFAM" id="SSF109604">
    <property type="entry name" value="HD-domain/PDEase-like"/>
    <property type="match status" value="1"/>
</dbReference>
<feature type="domain" description="HD-GYP" evidence="2">
    <location>
        <begin position="151"/>
        <end position="340"/>
    </location>
</feature>
<evidence type="ECO:0000259" key="2">
    <source>
        <dbReference type="PROSITE" id="PS51832"/>
    </source>
</evidence>
<dbReference type="GO" id="GO:0016787">
    <property type="term" value="F:hydrolase activity"/>
    <property type="evidence" value="ECO:0007669"/>
    <property type="project" value="UniProtKB-KW"/>
</dbReference>
<organism evidence="3 4">
    <name type="scientific">Pseudodesulfovibrio piezophilus (strain DSM 21447 / JCM 15486 / C1TLV30)</name>
    <name type="common">Desulfovibrio piezophilus</name>
    <dbReference type="NCBI Taxonomy" id="1322246"/>
    <lineage>
        <taxon>Bacteria</taxon>
        <taxon>Pseudomonadati</taxon>
        <taxon>Thermodesulfobacteriota</taxon>
        <taxon>Desulfovibrionia</taxon>
        <taxon>Desulfovibrionales</taxon>
        <taxon>Desulfovibrionaceae</taxon>
    </lineage>
</organism>
<dbReference type="InterPro" id="IPR003607">
    <property type="entry name" value="HD/PDEase_dom"/>
</dbReference>
<dbReference type="AlphaFoldDB" id="M1WX72"/>
<evidence type="ECO:0000256" key="1">
    <source>
        <dbReference type="SAM" id="MobiDB-lite"/>
    </source>
</evidence>
<evidence type="ECO:0000313" key="3">
    <source>
        <dbReference type="EMBL" id="CCH49558.1"/>
    </source>
</evidence>
<dbReference type="PROSITE" id="PS51832">
    <property type="entry name" value="HD_GYP"/>
    <property type="match status" value="1"/>
</dbReference>
<sequence length="340" mass="38635">MADVENNTKSSRDNDPDNLSTEDYNQIDPHILECFPPVRYPVDLYEFRESAGLLSRIYTAGEDVSGAQRERFRELSEDGDLFFSRKQISQYSATVATNIKMALKDPNLAWEEKSSILIGELKIRQDDLFDHPMPRELKALTQTLETLCSYLSRSPSHIMKIVQHIHADLSPPRRRVNASLMALAVYTKLHREDLHSKTLNAVALGFFLYDIGMTKISHLMLGRKQKLTPMEQRTMRGHPGKSDTILTRLSLIQPEIREPALQHHERLNGSGYPNKLKGNAISQLGRIVAVTDTYSAMITDTPQRRGFSTAEAAAELLNREELYDPVICRTLVRFLQTIPS</sequence>
<dbReference type="STRING" id="1322246.BN4_12323"/>
<dbReference type="PANTHER" id="PTHR43155">
    <property type="entry name" value="CYCLIC DI-GMP PHOSPHODIESTERASE PA4108-RELATED"/>
    <property type="match status" value="1"/>
</dbReference>
<protein>
    <submittedName>
        <fullName evidence="3">Putative metal dependent phosphohydrolase</fullName>
    </submittedName>
</protein>
<reference evidence="4" key="2">
    <citation type="journal article" date="2013" name="Stand. Genomic Sci.">
        <title>Complete genome sequence of Desulfocapsa sulfexigens, a marine deltaproteobacterium specialized in disproportionating inorganic sulfur compounds.</title>
        <authorList>
            <person name="Finster K.W."/>
            <person name="Kjeldsen K.U."/>
            <person name="Kube M."/>
            <person name="Reinhardt R."/>
            <person name="Mussmann M."/>
            <person name="Amann R."/>
            <person name="Schreiber L."/>
        </authorList>
    </citation>
    <scope>NUCLEOTIDE SEQUENCE [LARGE SCALE GENOMIC DNA]</scope>
    <source>
        <strain evidence="4">DSM 10523 / SB164P1</strain>
    </source>
</reference>
<dbReference type="CDD" id="cd00077">
    <property type="entry name" value="HDc"/>
    <property type="match status" value="1"/>
</dbReference>
<dbReference type="Proteomes" id="UP000011724">
    <property type="component" value="Chromosome"/>
</dbReference>
<proteinExistence type="predicted"/>
<dbReference type="Pfam" id="PF13487">
    <property type="entry name" value="HD_5"/>
    <property type="match status" value="1"/>
</dbReference>
<dbReference type="Gene3D" id="1.10.3210.10">
    <property type="entry name" value="Hypothetical protein af1432"/>
    <property type="match status" value="1"/>
</dbReference>
<dbReference type="BioCyc" id="DPIE1322246:BN4_RS11660-MONOMER"/>
<reference evidence="3 4" key="1">
    <citation type="journal article" date="2013" name="PLoS ONE">
        <title>The first genomic and proteomic characterization of a deep-sea sulfate reducer: insights into the piezophilic lifestyle of Desulfovibrio piezophilus.</title>
        <authorList>
            <person name="Pradel N."/>
            <person name="Ji B."/>
            <person name="Gimenez G."/>
            <person name="Talla E."/>
            <person name="Lenoble P."/>
            <person name="Garel M."/>
            <person name="Tamburini C."/>
            <person name="Fourquet P."/>
            <person name="Lebrun R."/>
            <person name="Bertin P."/>
            <person name="Denis Y."/>
            <person name="Pophillat M."/>
            <person name="Barbe V."/>
            <person name="Ollivier B."/>
            <person name="Dolla A."/>
        </authorList>
    </citation>
    <scope>NUCLEOTIDE SEQUENCE [LARGE SCALE GENOMIC DNA]</scope>
    <source>
        <strain evidence="4">DSM 10523 / SB164P1</strain>
    </source>
</reference>
<dbReference type="InterPro" id="IPR037522">
    <property type="entry name" value="HD_GYP_dom"/>
</dbReference>
<dbReference type="EMBL" id="FO203427">
    <property type="protein sequence ID" value="CCH49558.1"/>
    <property type="molecule type" value="Genomic_DNA"/>
</dbReference>
<accession>M1WX72</accession>